<reference evidence="1 2" key="1">
    <citation type="journal article" date="2018" name="PLoS ONE">
        <title>The draft genome of Kipferlia bialata reveals reductive genome evolution in fornicate parasites.</title>
        <authorList>
            <person name="Tanifuji G."/>
            <person name="Takabayashi S."/>
            <person name="Kume K."/>
            <person name="Takagi M."/>
            <person name="Nakayama T."/>
            <person name="Kamikawa R."/>
            <person name="Inagaki Y."/>
            <person name="Hashimoto T."/>
        </authorList>
    </citation>
    <scope>NUCLEOTIDE SEQUENCE [LARGE SCALE GENOMIC DNA]</scope>
    <source>
        <strain evidence="1">NY0173</strain>
    </source>
</reference>
<proteinExistence type="predicted"/>
<dbReference type="SUPFAM" id="SSF50978">
    <property type="entry name" value="WD40 repeat-like"/>
    <property type="match status" value="1"/>
</dbReference>
<dbReference type="PANTHER" id="PTHR32215">
    <property type="entry name" value="CILIA- AND FLAGELLA-ASSOCIATED PROTEIN 57"/>
    <property type="match status" value="1"/>
</dbReference>
<gene>
    <name evidence="1" type="ORF">KIPB_008870</name>
</gene>
<dbReference type="InterPro" id="IPR015943">
    <property type="entry name" value="WD40/YVTN_repeat-like_dom_sf"/>
</dbReference>
<keyword evidence="2" id="KW-1185">Reference proteome</keyword>
<evidence type="ECO:0000313" key="2">
    <source>
        <dbReference type="Proteomes" id="UP000265618"/>
    </source>
</evidence>
<dbReference type="Gene3D" id="2.130.10.10">
    <property type="entry name" value="YVTN repeat-like/Quinoprotein amine dehydrogenase"/>
    <property type="match status" value="1"/>
</dbReference>
<dbReference type="Proteomes" id="UP000265618">
    <property type="component" value="Unassembled WGS sequence"/>
</dbReference>
<feature type="non-terminal residue" evidence="1">
    <location>
        <position position="1"/>
    </location>
</feature>
<dbReference type="EMBL" id="BDIP01002857">
    <property type="protein sequence ID" value="GIQ86928.1"/>
    <property type="molecule type" value="Genomic_DNA"/>
</dbReference>
<organism evidence="1 2">
    <name type="scientific">Kipferlia bialata</name>
    <dbReference type="NCBI Taxonomy" id="797122"/>
    <lineage>
        <taxon>Eukaryota</taxon>
        <taxon>Metamonada</taxon>
        <taxon>Carpediemonas-like organisms</taxon>
        <taxon>Kipferlia</taxon>
    </lineage>
</organism>
<comment type="caution">
    <text evidence="1">The sequence shown here is derived from an EMBL/GenBank/DDBJ whole genome shotgun (WGS) entry which is preliminary data.</text>
</comment>
<accession>A0A9K3D0N8</accession>
<dbReference type="InterPro" id="IPR036322">
    <property type="entry name" value="WD40_repeat_dom_sf"/>
</dbReference>
<protein>
    <submittedName>
        <fullName evidence="1">Uncharacterized protein</fullName>
    </submittedName>
</protein>
<dbReference type="PANTHER" id="PTHR32215:SF0">
    <property type="entry name" value="CILIA- AND FLAGELLA-ASSOCIATED PROTEIN 57"/>
    <property type="match status" value="1"/>
</dbReference>
<dbReference type="InterPro" id="IPR052993">
    <property type="entry name" value="CFA-57"/>
</dbReference>
<evidence type="ECO:0000313" key="1">
    <source>
        <dbReference type="EMBL" id="GIQ86928.1"/>
    </source>
</evidence>
<feature type="non-terminal residue" evidence="1">
    <location>
        <position position="251"/>
    </location>
</feature>
<sequence>CAAFAVSNSRVGFVCGRYLCHCSLSGVDYQFTRIPDTVHSIVQIEVSPGTKFMATIEKIESMATQIGIYGLPQVERLATLTLPVEAQHHTVVGLSFSAEGRRVVLQFGAPEYGVMIYNWHRSSLVDSIVLEAAAHRTIMNPFDGGTLVSVGPHLIRYIRLVEGKARTFAPLKLTRISGTFHDAVWLTETRLAVVGAVSGEILIFDNGAFTGFVPSRVLFPAMSPRAKKKNRRQFITSVLHFMEGVILGTVT</sequence>
<name>A0A9K3D0N8_9EUKA</name>
<dbReference type="AlphaFoldDB" id="A0A9K3D0N8"/>